<keyword evidence="2" id="KW-0472">Membrane</keyword>
<feature type="compositionally biased region" description="Polar residues" evidence="1">
    <location>
        <begin position="33"/>
        <end position="42"/>
    </location>
</feature>
<sequence>MQTNLKTLSRQYANGILTKTEYRRARAELIESAQDSDLTEPQATLPYNAEGEDGPSGNKDPEPEPIRPATAVKSSTVAGTKIDRCRFRNRLLLLISGLLLVGLLVLLL</sequence>
<evidence type="ECO:0008006" key="5">
    <source>
        <dbReference type="Google" id="ProtNLM"/>
    </source>
</evidence>
<feature type="region of interest" description="Disordered" evidence="1">
    <location>
        <begin position="30"/>
        <end position="73"/>
    </location>
</feature>
<evidence type="ECO:0000313" key="3">
    <source>
        <dbReference type="EMBL" id="SFX70710.1"/>
    </source>
</evidence>
<evidence type="ECO:0000313" key="4">
    <source>
        <dbReference type="Proteomes" id="UP000182350"/>
    </source>
</evidence>
<feature type="transmembrane region" description="Helical" evidence="2">
    <location>
        <begin position="91"/>
        <end position="107"/>
    </location>
</feature>
<keyword evidence="4" id="KW-1185">Reference proteome</keyword>
<name>A0A1K1Z9C8_9GAMM</name>
<evidence type="ECO:0000256" key="1">
    <source>
        <dbReference type="SAM" id="MobiDB-lite"/>
    </source>
</evidence>
<organism evidence="3 4">
    <name type="scientific">Marinospirillum alkaliphilum DSM 21637</name>
    <dbReference type="NCBI Taxonomy" id="1122209"/>
    <lineage>
        <taxon>Bacteria</taxon>
        <taxon>Pseudomonadati</taxon>
        <taxon>Pseudomonadota</taxon>
        <taxon>Gammaproteobacteria</taxon>
        <taxon>Oceanospirillales</taxon>
        <taxon>Oceanospirillaceae</taxon>
        <taxon>Marinospirillum</taxon>
    </lineage>
</organism>
<gene>
    <name evidence="3" type="ORF">SAMN02745752_02606</name>
</gene>
<dbReference type="OrthoDB" id="6121607at2"/>
<dbReference type="RefSeq" id="WP_072326930.1">
    <property type="nucleotide sequence ID" value="NZ_FPJW01000010.1"/>
</dbReference>
<reference evidence="3 4" key="1">
    <citation type="submission" date="2016-11" db="EMBL/GenBank/DDBJ databases">
        <authorList>
            <person name="Jaros S."/>
            <person name="Januszkiewicz K."/>
            <person name="Wedrychowicz H."/>
        </authorList>
    </citation>
    <scope>NUCLEOTIDE SEQUENCE [LARGE SCALE GENOMIC DNA]</scope>
    <source>
        <strain evidence="3 4">DSM 21637</strain>
    </source>
</reference>
<dbReference type="STRING" id="1122209.SAMN02745752_02606"/>
<dbReference type="EMBL" id="FPJW01000010">
    <property type="protein sequence ID" value="SFX70710.1"/>
    <property type="molecule type" value="Genomic_DNA"/>
</dbReference>
<dbReference type="AlphaFoldDB" id="A0A1K1Z9C8"/>
<proteinExistence type="predicted"/>
<accession>A0A1K1Z9C8</accession>
<evidence type="ECO:0000256" key="2">
    <source>
        <dbReference type="SAM" id="Phobius"/>
    </source>
</evidence>
<keyword evidence="2" id="KW-0812">Transmembrane</keyword>
<protein>
    <recommendedName>
        <fullName evidence="5">SHOCT domain-containing protein</fullName>
    </recommendedName>
</protein>
<keyword evidence="2" id="KW-1133">Transmembrane helix</keyword>
<dbReference type="Proteomes" id="UP000182350">
    <property type="component" value="Unassembled WGS sequence"/>
</dbReference>